<dbReference type="EMBL" id="JARQZJ010000003">
    <property type="protein sequence ID" value="KAK9870711.1"/>
    <property type="molecule type" value="Genomic_DNA"/>
</dbReference>
<evidence type="ECO:0000313" key="1">
    <source>
        <dbReference type="EMBL" id="KAK9870711.1"/>
    </source>
</evidence>
<sequence length="111" mass="12701">MNSYHSSVIVFILEKRYIFSVLTIDLGCGQAPSENFHYNFLENGALLSNIIFLSKHHEMLIISVQTAGKKMYSQLAMAILHNFLWTYCDVGHIFTLNICPKCVNNKITPFQ</sequence>
<comment type="caution">
    <text evidence="1">The sequence shown here is derived from an EMBL/GenBank/DDBJ whole genome shotgun (WGS) entry which is preliminary data.</text>
</comment>
<protein>
    <submittedName>
        <fullName evidence="1">Uncharacterized protein</fullName>
    </submittedName>
</protein>
<organism evidence="1 2">
    <name type="scientific">Henosepilachna vigintioctopunctata</name>
    <dbReference type="NCBI Taxonomy" id="420089"/>
    <lineage>
        <taxon>Eukaryota</taxon>
        <taxon>Metazoa</taxon>
        <taxon>Ecdysozoa</taxon>
        <taxon>Arthropoda</taxon>
        <taxon>Hexapoda</taxon>
        <taxon>Insecta</taxon>
        <taxon>Pterygota</taxon>
        <taxon>Neoptera</taxon>
        <taxon>Endopterygota</taxon>
        <taxon>Coleoptera</taxon>
        <taxon>Polyphaga</taxon>
        <taxon>Cucujiformia</taxon>
        <taxon>Coccinelloidea</taxon>
        <taxon>Coccinellidae</taxon>
        <taxon>Epilachninae</taxon>
        <taxon>Epilachnini</taxon>
        <taxon>Henosepilachna</taxon>
    </lineage>
</organism>
<evidence type="ECO:0000313" key="2">
    <source>
        <dbReference type="Proteomes" id="UP001431783"/>
    </source>
</evidence>
<dbReference type="AlphaFoldDB" id="A0AAW1TRH4"/>
<accession>A0AAW1TRH4</accession>
<keyword evidence="2" id="KW-1185">Reference proteome</keyword>
<dbReference type="Proteomes" id="UP001431783">
    <property type="component" value="Unassembled WGS sequence"/>
</dbReference>
<reference evidence="1 2" key="1">
    <citation type="submission" date="2023-03" db="EMBL/GenBank/DDBJ databases">
        <title>Genome insight into feeding habits of ladybird beetles.</title>
        <authorList>
            <person name="Li H.-S."/>
            <person name="Huang Y.-H."/>
            <person name="Pang H."/>
        </authorList>
    </citation>
    <scope>NUCLEOTIDE SEQUENCE [LARGE SCALE GENOMIC DNA]</scope>
    <source>
        <strain evidence="1">SYSU_2023b</strain>
        <tissue evidence="1">Whole body</tissue>
    </source>
</reference>
<proteinExistence type="predicted"/>
<name>A0AAW1TRH4_9CUCU</name>
<gene>
    <name evidence="1" type="ORF">WA026_008282</name>
</gene>